<evidence type="ECO:0000313" key="1">
    <source>
        <dbReference type="EMBL" id="CAK6440864.1"/>
    </source>
</evidence>
<proteinExistence type="predicted"/>
<sequence>MSCFLVTPGPFASDPCSLPIHSPSFLHSAGDPFTLSSCHCQSLIPIEESRLEPVTAVEGSLAVVGEQCLAPPYWFPLGWLVGDFCCIQHRGRWMEMGILRENLRNGAHSFHSP</sequence>
<dbReference type="Proteomes" id="UP001314169">
    <property type="component" value="Chromosome 2"/>
</dbReference>
<gene>
    <name evidence="1" type="ORF">MPIPNATIZW_LOCUS9170</name>
</gene>
<accession>A0ABN9ZRQ0</accession>
<name>A0ABN9ZRQ0_PIPNA</name>
<reference evidence="1" key="1">
    <citation type="submission" date="2023-12" db="EMBL/GenBank/DDBJ databases">
        <authorList>
            <person name="Brown T."/>
        </authorList>
    </citation>
    <scope>NUCLEOTIDE SEQUENCE</scope>
</reference>
<organism evidence="1 2">
    <name type="scientific">Pipistrellus nathusii</name>
    <name type="common">Nathusius' pipistrelle</name>
    <dbReference type="NCBI Taxonomy" id="59473"/>
    <lineage>
        <taxon>Eukaryota</taxon>
        <taxon>Metazoa</taxon>
        <taxon>Chordata</taxon>
        <taxon>Craniata</taxon>
        <taxon>Vertebrata</taxon>
        <taxon>Euteleostomi</taxon>
        <taxon>Mammalia</taxon>
        <taxon>Eutheria</taxon>
        <taxon>Laurasiatheria</taxon>
        <taxon>Chiroptera</taxon>
        <taxon>Yangochiroptera</taxon>
        <taxon>Vespertilionidae</taxon>
        <taxon>Pipistrellus</taxon>
    </lineage>
</organism>
<protein>
    <submittedName>
        <fullName evidence="1">Uncharacterized protein</fullName>
    </submittedName>
</protein>
<keyword evidence="2" id="KW-1185">Reference proteome</keyword>
<evidence type="ECO:0000313" key="2">
    <source>
        <dbReference type="Proteomes" id="UP001314169"/>
    </source>
</evidence>
<dbReference type="EMBL" id="OY882859">
    <property type="protein sequence ID" value="CAK6440864.1"/>
    <property type="molecule type" value="Genomic_DNA"/>
</dbReference>